<dbReference type="InterPro" id="IPR006204">
    <property type="entry name" value="GHMP_kinase_N_dom"/>
</dbReference>
<dbReference type="Pfam" id="PF00288">
    <property type="entry name" value="GHMP_kinases_N"/>
    <property type="match status" value="1"/>
</dbReference>
<dbReference type="GO" id="GO:0005524">
    <property type="term" value="F:ATP binding"/>
    <property type="evidence" value="ECO:0007669"/>
    <property type="project" value="UniProtKB-UniRule"/>
</dbReference>
<feature type="domain" description="GHMP kinase N-terminal" evidence="10">
    <location>
        <begin position="68"/>
        <end position="146"/>
    </location>
</feature>
<dbReference type="EMBL" id="FPBV01000018">
    <property type="protein sequence ID" value="SFU99897.1"/>
    <property type="molecule type" value="Genomic_DNA"/>
</dbReference>
<dbReference type="HAMAP" id="MF_00061">
    <property type="entry name" value="IspE"/>
    <property type="match status" value="1"/>
</dbReference>
<comment type="similarity">
    <text evidence="1 9">Belongs to the GHMP kinase family. IspE subfamily.</text>
</comment>
<keyword evidence="4 9" id="KW-0808">Transferase</keyword>
<comment type="pathway">
    <text evidence="9">Isoprenoid biosynthesis; isopentenyl diphosphate biosynthesis via DXP pathway; isopentenyl diphosphate from 1-deoxy-D-xylulose 5-phosphate: step 3/6.</text>
</comment>
<sequence>MGALLVEHAFAKINLTLDVLGRRDDGYHEVDMVMQTVDLADVLTLEDDPGGDITIDASVSTVPLDERNLAHTAARVFRMRSGVERGVRIHIDKQIPVAAGLAGGSADAAAVLRGLNRLWAAGRPLAELAEWGASVGSDVPFCVWRGCAVARGRGERIEPVRHTMNAWVVLVRPPVFVSTGDVYAALTRADYSGAPRSPLMKAALVAGDFEAVRANVFNALAPVTFRLYPEVRRVAQRVQQVAQVPVYMSGSGPTLYCLLPTRGAAQRVYHALRGFMREVYLCRFLTAAPLPAPAAGALP</sequence>
<evidence type="ECO:0000256" key="4">
    <source>
        <dbReference type="ARBA" id="ARBA00022679"/>
    </source>
</evidence>
<evidence type="ECO:0000256" key="1">
    <source>
        <dbReference type="ARBA" id="ARBA00009684"/>
    </source>
</evidence>
<dbReference type="PANTHER" id="PTHR43527">
    <property type="entry name" value="4-DIPHOSPHOCYTIDYL-2-C-METHYL-D-ERYTHRITOL KINASE, CHLOROPLASTIC"/>
    <property type="match status" value="1"/>
</dbReference>
<evidence type="ECO:0000256" key="3">
    <source>
        <dbReference type="ARBA" id="ARBA00017473"/>
    </source>
</evidence>
<feature type="active site" evidence="9">
    <location>
        <position position="12"/>
    </location>
</feature>
<comment type="catalytic activity">
    <reaction evidence="9">
        <text>4-CDP-2-C-methyl-D-erythritol + ATP = 4-CDP-2-C-methyl-D-erythritol 2-phosphate + ADP + H(+)</text>
        <dbReference type="Rhea" id="RHEA:18437"/>
        <dbReference type="ChEBI" id="CHEBI:15378"/>
        <dbReference type="ChEBI" id="CHEBI:30616"/>
        <dbReference type="ChEBI" id="CHEBI:57823"/>
        <dbReference type="ChEBI" id="CHEBI:57919"/>
        <dbReference type="ChEBI" id="CHEBI:456216"/>
        <dbReference type="EC" id="2.7.1.148"/>
    </reaction>
</comment>
<dbReference type="InterPro" id="IPR036554">
    <property type="entry name" value="GHMP_kinase_C_sf"/>
</dbReference>
<evidence type="ECO:0000256" key="2">
    <source>
        <dbReference type="ARBA" id="ARBA00012052"/>
    </source>
</evidence>
<dbReference type="GO" id="GO:0016114">
    <property type="term" value="P:terpenoid biosynthetic process"/>
    <property type="evidence" value="ECO:0007669"/>
    <property type="project" value="UniProtKB-UniRule"/>
</dbReference>
<dbReference type="eggNOG" id="COG1947">
    <property type="taxonomic scope" value="Bacteria"/>
</dbReference>
<feature type="domain" description="GHMP kinase C-terminal" evidence="11">
    <location>
        <begin position="200"/>
        <end position="276"/>
    </location>
</feature>
<evidence type="ECO:0000259" key="10">
    <source>
        <dbReference type="Pfam" id="PF00288"/>
    </source>
</evidence>
<keyword evidence="13" id="KW-1185">Reference proteome</keyword>
<dbReference type="InterPro" id="IPR013750">
    <property type="entry name" value="GHMP_kinase_C_dom"/>
</dbReference>
<dbReference type="InterPro" id="IPR004424">
    <property type="entry name" value="IspE"/>
</dbReference>
<dbReference type="InterPro" id="IPR014721">
    <property type="entry name" value="Ribsml_uS5_D2-typ_fold_subgr"/>
</dbReference>
<keyword evidence="5 9" id="KW-0547">Nucleotide-binding</keyword>
<dbReference type="Gene3D" id="3.30.230.10">
    <property type="match status" value="1"/>
</dbReference>
<dbReference type="UniPathway" id="UPA00056">
    <property type="reaction ID" value="UER00094"/>
</dbReference>
<dbReference type="InterPro" id="IPR020568">
    <property type="entry name" value="Ribosomal_Su5_D2-typ_SF"/>
</dbReference>
<evidence type="ECO:0000256" key="6">
    <source>
        <dbReference type="ARBA" id="ARBA00022777"/>
    </source>
</evidence>
<dbReference type="SUPFAM" id="SSF55060">
    <property type="entry name" value="GHMP Kinase, C-terminal domain"/>
    <property type="match status" value="1"/>
</dbReference>
<dbReference type="AlphaFoldDB" id="A0A1I7KR53"/>
<protein>
    <recommendedName>
        <fullName evidence="3 9">4-diphosphocytidyl-2-C-methyl-D-erythritol kinase</fullName>
        <shortName evidence="9">CMK</shortName>
        <ecNumber evidence="2 9">2.7.1.148</ecNumber>
    </recommendedName>
    <alternativeName>
        <fullName evidence="8 9">4-(cytidine-5'-diphospho)-2-C-methyl-D-erythritol kinase</fullName>
    </alternativeName>
</protein>
<dbReference type="NCBIfam" id="TIGR00154">
    <property type="entry name" value="ispE"/>
    <property type="match status" value="1"/>
</dbReference>
<feature type="binding site" evidence="9">
    <location>
        <begin position="96"/>
        <end position="106"/>
    </location>
    <ligand>
        <name>ATP</name>
        <dbReference type="ChEBI" id="CHEBI:30616"/>
    </ligand>
</feature>
<dbReference type="STRING" id="392015.SAMN05421543_11837"/>
<evidence type="ECO:0000313" key="12">
    <source>
        <dbReference type="EMBL" id="SFU99897.1"/>
    </source>
</evidence>
<evidence type="ECO:0000256" key="8">
    <source>
        <dbReference type="ARBA" id="ARBA00032554"/>
    </source>
</evidence>
<dbReference type="RefSeq" id="WP_342741630.1">
    <property type="nucleotide sequence ID" value="NZ_FPBV01000018.1"/>
</dbReference>
<dbReference type="Gene3D" id="3.30.70.890">
    <property type="entry name" value="GHMP kinase, C-terminal domain"/>
    <property type="match status" value="1"/>
</dbReference>
<gene>
    <name evidence="9" type="primary">ispE</name>
    <name evidence="12" type="ORF">SAMN05421543_11837</name>
</gene>
<keyword evidence="6 9" id="KW-0418">Kinase</keyword>
<reference evidence="13" key="1">
    <citation type="submission" date="2016-10" db="EMBL/GenBank/DDBJ databases">
        <authorList>
            <person name="Varghese N."/>
        </authorList>
    </citation>
    <scope>NUCLEOTIDE SEQUENCE [LARGE SCALE GENOMIC DNA]</scope>
    <source>
        <strain evidence="13">DSM 17980</strain>
    </source>
</reference>
<evidence type="ECO:0000256" key="9">
    <source>
        <dbReference type="HAMAP-Rule" id="MF_00061"/>
    </source>
</evidence>
<name>A0A1I7KR53_9BACL</name>
<organism evidence="12 13">
    <name type="scientific">Alicyclobacillus macrosporangiidus</name>
    <dbReference type="NCBI Taxonomy" id="392015"/>
    <lineage>
        <taxon>Bacteria</taxon>
        <taxon>Bacillati</taxon>
        <taxon>Bacillota</taxon>
        <taxon>Bacilli</taxon>
        <taxon>Bacillales</taxon>
        <taxon>Alicyclobacillaceae</taxon>
        <taxon>Alicyclobacillus</taxon>
    </lineage>
</organism>
<feature type="active site" evidence="9">
    <location>
        <position position="138"/>
    </location>
</feature>
<dbReference type="Proteomes" id="UP000183508">
    <property type="component" value="Unassembled WGS sequence"/>
</dbReference>
<evidence type="ECO:0000313" key="13">
    <source>
        <dbReference type="Proteomes" id="UP000183508"/>
    </source>
</evidence>
<dbReference type="GO" id="GO:0050515">
    <property type="term" value="F:4-(cytidine 5'-diphospho)-2-C-methyl-D-erythritol kinase activity"/>
    <property type="evidence" value="ECO:0007669"/>
    <property type="project" value="UniProtKB-UniRule"/>
</dbReference>
<evidence type="ECO:0000256" key="7">
    <source>
        <dbReference type="ARBA" id="ARBA00022840"/>
    </source>
</evidence>
<dbReference type="SUPFAM" id="SSF54211">
    <property type="entry name" value="Ribosomal protein S5 domain 2-like"/>
    <property type="match status" value="1"/>
</dbReference>
<keyword evidence="9" id="KW-0414">Isoprene biosynthesis</keyword>
<evidence type="ECO:0000256" key="5">
    <source>
        <dbReference type="ARBA" id="ARBA00022741"/>
    </source>
</evidence>
<evidence type="ECO:0000259" key="11">
    <source>
        <dbReference type="Pfam" id="PF08544"/>
    </source>
</evidence>
<dbReference type="PANTHER" id="PTHR43527:SF2">
    <property type="entry name" value="4-DIPHOSPHOCYTIDYL-2-C-METHYL-D-ERYTHRITOL KINASE, CHLOROPLASTIC"/>
    <property type="match status" value="1"/>
</dbReference>
<dbReference type="GO" id="GO:0019288">
    <property type="term" value="P:isopentenyl diphosphate biosynthetic process, methylerythritol 4-phosphate pathway"/>
    <property type="evidence" value="ECO:0007669"/>
    <property type="project" value="UniProtKB-UniRule"/>
</dbReference>
<dbReference type="PIRSF" id="PIRSF010376">
    <property type="entry name" value="IspE"/>
    <property type="match status" value="1"/>
</dbReference>
<accession>A0A1I7KR53</accession>
<proteinExistence type="inferred from homology"/>
<dbReference type="EC" id="2.7.1.148" evidence="2 9"/>
<dbReference type="Pfam" id="PF08544">
    <property type="entry name" value="GHMP_kinases_C"/>
    <property type="match status" value="1"/>
</dbReference>
<comment type="function">
    <text evidence="9">Catalyzes the phosphorylation of the position 2 hydroxy group of 4-diphosphocytidyl-2C-methyl-D-erythritol.</text>
</comment>
<keyword evidence="7 9" id="KW-0067">ATP-binding</keyword>